<feature type="region of interest" description="Disordered" evidence="7">
    <location>
        <begin position="1"/>
        <end position="21"/>
    </location>
</feature>
<proteinExistence type="inferred from homology"/>
<evidence type="ECO:0000256" key="2">
    <source>
        <dbReference type="ARBA" id="ARBA00010446"/>
    </source>
</evidence>
<dbReference type="SMART" id="SM00075">
    <property type="entry name" value="HYDRO"/>
    <property type="match status" value="1"/>
</dbReference>
<comment type="subcellular location">
    <subcellularLocation>
        <location evidence="1 6">Secreted</location>
        <location evidence="1 6">Cell wall</location>
    </subcellularLocation>
</comment>
<keyword evidence="6" id="KW-0732">Signal</keyword>
<keyword evidence="4 6" id="KW-0964">Secreted</keyword>
<protein>
    <recommendedName>
        <fullName evidence="6">Hydrophobin</fullName>
    </recommendedName>
</protein>
<accession>A0A9P5XRB8</accession>
<evidence type="ECO:0000256" key="3">
    <source>
        <dbReference type="ARBA" id="ARBA00022512"/>
    </source>
</evidence>
<reference evidence="8" key="1">
    <citation type="submission" date="2020-11" db="EMBL/GenBank/DDBJ databases">
        <authorList>
            <consortium name="DOE Joint Genome Institute"/>
            <person name="Ahrendt S."/>
            <person name="Riley R."/>
            <person name="Andreopoulos W."/>
            <person name="Labutti K."/>
            <person name="Pangilinan J."/>
            <person name="Ruiz-Duenas F.J."/>
            <person name="Barrasa J.M."/>
            <person name="Sanchez-Garcia M."/>
            <person name="Camarero S."/>
            <person name="Miyauchi S."/>
            <person name="Serrano A."/>
            <person name="Linde D."/>
            <person name="Babiker R."/>
            <person name="Drula E."/>
            <person name="Ayuso-Fernandez I."/>
            <person name="Pacheco R."/>
            <person name="Padilla G."/>
            <person name="Ferreira P."/>
            <person name="Barriuso J."/>
            <person name="Kellner H."/>
            <person name="Castanera R."/>
            <person name="Alfaro M."/>
            <person name="Ramirez L."/>
            <person name="Pisabarro A.G."/>
            <person name="Kuo A."/>
            <person name="Tritt A."/>
            <person name="Lipzen A."/>
            <person name="He G."/>
            <person name="Yan M."/>
            <person name="Ng V."/>
            <person name="Cullen D."/>
            <person name="Martin F."/>
            <person name="Rosso M.-N."/>
            <person name="Henrissat B."/>
            <person name="Hibbett D."/>
            <person name="Martinez A.T."/>
            <person name="Grigoriev I.V."/>
        </authorList>
    </citation>
    <scope>NUCLEOTIDE SEQUENCE</scope>
    <source>
        <strain evidence="8">CBS 247.69</strain>
    </source>
</reference>
<evidence type="ECO:0000256" key="5">
    <source>
        <dbReference type="ARBA" id="ARBA00023157"/>
    </source>
</evidence>
<comment type="caution">
    <text evidence="8">The sequence shown here is derived from an EMBL/GenBank/DDBJ whole genome shotgun (WGS) entry which is preliminary data.</text>
</comment>
<dbReference type="GO" id="GO:0005199">
    <property type="term" value="F:structural constituent of cell wall"/>
    <property type="evidence" value="ECO:0007669"/>
    <property type="project" value="InterPro"/>
</dbReference>
<dbReference type="GO" id="GO:0009277">
    <property type="term" value="C:fungal-type cell wall"/>
    <property type="evidence" value="ECO:0007669"/>
    <property type="project" value="InterPro"/>
</dbReference>
<evidence type="ECO:0000256" key="6">
    <source>
        <dbReference type="RuleBase" id="RU365009"/>
    </source>
</evidence>
<evidence type="ECO:0000313" key="8">
    <source>
        <dbReference type="EMBL" id="KAF9455324.1"/>
    </source>
</evidence>
<dbReference type="AlphaFoldDB" id="A0A9P5XRB8"/>
<keyword evidence="3 6" id="KW-0134">Cell wall</keyword>
<dbReference type="InterPro" id="IPR001338">
    <property type="entry name" value="Class_I_Hydrophobin"/>
</dbReference>
<comment type="similarity">
    <text evidence="2 6">Belongs to the fungal hydrophobin family.</text>
</comment>
<evidence type="ECO:0000256" key="7">
    <source>
        <dbReference type="SAM" id="MobiDB-lite"/>
    </source>
</evidence>
<dbReference type="Proteomes" id="UP000807353">
    <property type="component" value="Unassembled WGS sequence"/>
</dbReference>
<evidence type="ECO:0000313" key="9">
    <source>
        <dbReference type="Proteomes" id="UP000807353"/>
    </source>
</evidence>
<keyword evidence="9" id="KW-1185">Reference proteome</keyword>
<name>A0A9P5XRB8_9AGAR</name>
<dbReference type="EMBL" id="MU150775">
    <property type="protein sequence ID" value="KAF9455324.1"/>
    <property type="molecule type" value="Genomic_DNA"/>
</dbReference>
<evidence type="ECO:0000256" key="4">
    <source>
        <dbReference type="ARBA" id="ARBA00022525"/>
    </source>
</evidence>
<gene>
    <name evidence="8" type="ORF">BDZ94DRAFT_1316365</name>
</gene>
<organism evidence="8 9">
    <name type="scientific">Collybia nuda</name>
    <dbReference type="NCBI Taxonomy" id="64659"/>
    <lineage>
        <taxon>Eukaryota</taxon>
        <taxon>Fungi</taxon>
        <taxon>Dikarya</taxon>
        <taxon>Basidiomycota</taxon>
        <taxon>Agaricomycotina</taxon>
        <taxon>Agaricomycetes</taxon>
        <taxon>Agaricomycetidae</taxon>
        <taxon>Agaricales</taxon>
        <taxon>Tricholomatineae</taxon>
        <taxon>Clitocybaceae</taxon>
        <taxon>Collybia</taxon>
    </lineage>
</organism>
<sequence length="163" mass="16901">MAQCHANSRQKTRLGDGPRHEPVLISRDVASDNPPHFLSSLTTYYIPFNHQKKKFHKVAILATISLALSTAAAPSGDEYKCNTGKVYCCNRTEQAQSVEGAKIIAVLGAAAQGITGTVGSGCSPITAVGAGSGASCTQKPVCCENNHMNGLVVVGCSPISLGT</sequence>
<keyword evidence="5 6" id="KW-1015">Disulfide bond</keyword>
<dbReference type="CDD" id="cd23507">
    <property type="entry name" value="hydrophobin_I"/>
    <property type="match status" value="1"/>
</dbReference>
<evidence type="ECO:0000256" key="1">
    <source>
        <dbReference type="ARBA" id="ARBA00004191"/>
    </source>
</evidence>
<dbReference type="Pfam" id="PF01185">
    <property type="entry name" value="Hydrophobin"/>
    <property type="match status" value="1"/>
</dbReference>
<dbReference type="OrthoDB" id="4225815at2759"/>